<dbReference type="PANTHER" id="PTHR14523">
    <property type="entry name" value="UNCHARACTERIZED PROTEIN C17ORF53 HOMOLOG"/>
    <property type="match status" value="1"/>
</dbReference>
<sequence>MQTQREAQLANELSNLMRQRQLLASVNYRCVIIEELECLPVNLVACKTTEHLKRIQKAIFVEVIELKKELRLQTMELVLATHSQSLINILHLVNRSFDIDNSDLRLTPVVRPSNNPHIVPEITTTTTQTLFSSQNNQVDNCVVKPIRIMPGPAGIVQTAKLRKLIDTREGEYDDFTRASWLSAIDYVNVDGGIVTGCFGDVKKFLKNEKLEKIVAVIKSCTPNTLGDLTVTLKDLSGTIFGTIHYKVLIEERLAKAFTVGEALILHTVSVFSPKQSTHHYLNITKKNIVKIFHKDGGSA</sequence>
<reference evidence="2" key="2">
    <citation type="submission" date="2022-01" db="EMBL/GenBank/DDBJ databases">
        <authorList>
            <person name="Yamashiro T."/>
            <person name="Shiraishi A."/>
            <person name="Satake H."/>
            <person name="Nakayama K."/>
        </authorList>
    </citation>
    <scope>NUCLEOTIDE SEQUENCE</scope>
</reference>
<comment type="caution">
    <text evidence="2">The sequence shown here is derived from an EMBL/GenBank/DDBJ whole genome shotgun (WGS) entry which is preliminary data.</text>
</comment>
<name>A0ABQ4WJ63_9ASTR</name>
<evidence type="ECO:0000313" key="3">
    <source>
        <dbReference type="Proteomes" id="UP001151760"/>
    </source>
</evidence>
<evidence type="ECO:0000313" key="2">
    <source>
        <dbReference type="EMBL" id="GJS52933.1"/>
    </source>
</evidence>
<dbReference type="InterPro" id="IPR028045">
    <property type="entry name" value="HROB"/>
</dbReference>
<keyword evidence="3" id="KW-1185">Reference proteome</keyword>
<reference evidence="2" key="1">
    <citation type="journal article" date="2022" name="Int. J. Mol. Sci.">
        <title>Draft Genome of Tanacetum Coccineum: Genomic Comparison of Closely Related Tanacetum-Family Plants.</title>
        <authorList>
            <person name="Yamashiro T."/>
            <person name="Shiraishi A."/>
            <person name="Nakayama K."/>
            <person name="Satake H."/>
        </authorList>
    </citation>
    <scope>NUCLEOTIDE SEQUENCE</scope>
</reference>
<dbReference type="Proteomes" id="UP001151760">
    <property type="component" value="Unassembled WGS sequence"/>
</dbReference>
<evidence type="ECO:0000259" key="1">
    <source>
        <dbReference type="Pfam" id="PF15072"/>
    </source>
</evidence>
<dbReference type="InterPro" id="IPR058570">
    <property type="entry name" value="HROB_OB"/>
</dbReference>
<organism evidence="2 3">
    <name type="scientific">Tanacetum coccineum</name>
    <dbReference type="NCBI Taxonomy" id="301880"/>
    <lineage>
        <taxon>Eukaryota</taxon>
        <taxon>Viridiplantae</taxon>
        <taxon>Streptophyta</taxon>
        <taxon>Embryophyta</taxon>
        <taxon>Tracheophyta</taxon>
        <taxon>Spermatophyta</taxon>
        <taxon>Magnoliopsida</taxon>
        <taxon>eudicotyledons</taxon>
        <taxon>Gunneridae</taxon>
        <taxon>Pentapetalae</taxon>
        <taxon>asterids</taxon>
        <taxon>campanulids</taxon>
        <taxon>Asterales</taxon>
        <taxon>Asteraceae</taxon>
        <taxon>Asteroideae</taxon>
        <taxon>Anthemideae</taxon>
        <taxon>Anthemidinae</taxon>
        <taxon>Tanacetum</taxon>
    </lineage>
</organism>
<dbReference type="EMBL" id="BQNB010008691">
    <property type="protein sequence ID" value="GJS52933.1"/>
    <property type="molecule type" value="Genomic_DNA"/>
</dbReference>
<dbReference type="Pfam" id="PF15072">
    <property type="entry name" value="HROB"/>
    <property type="match status" value="1"/>
</dbReference>
<gene>
    <name evidence="2" type="ORF">Tco_0626295</name>
</gene>
<proteinExistence type="predicted"/>
<dbReference type="PANTHER" id="PTHR14523:SF1">
    <property type="entry name" value="HOMOLOGOUS RECOMBINATION OB-FOLD PROTEIN"/>
    <property type="match status" value="1"/>
</dbReference>
<protein>
    <recommendedName>
        <fullName evidence="1">Homologous recombination OB-fold protein OB-fold domain-containing protein</fullName>
    </recommendedName>
</protein>
<accession>A0ABQ4WJ63</accession>
<feature type="domain" description="Homologous recombination OB-fold protein OB-fold" evidence="1">
    <location>
        <begin position="209"/>
        <end position="294"/>
    </location>
</feature>